<reference evidence="3 4" key="1">
    <citation type="submission" date="2018-11" db="EMBL/GenBank/DDBJ databases">
        <title>Genome sequencing of Paenibacillus sp. KCOM 3021 (= ChDC PVNT-B20).</title>
        <authorList>
            <person name="Kook J.-K."/>
            <person name="Park S.-N."/>
            <person name="Lim Y.K."/>
        </authorList>
    </citation>
    <scope>NUCLEOTIDE SEQUENCE [LARGE SCALE GENOMIC DNA]</scope>
    <source>
        <strain evidence="3 4">KCOM 3021</strain>
    </source>
</reference>
<protein>
    <submittedName>
        <fullName evidence="3">DUF2325 domain-containing protein</fullName>
    </submittedName>
</protein>
<evidence type="ECO:0000256" key="1">
    <source>
        <dbReference type="ARBA" id="ARBA00007189"/>
    </source>
</evidence>
<dbReference type="AlphaFoldDB" id="A0A3P3TB56"/>
<comment type="similarity">
    <text evidence="1">Belongs to the UPF0751 family.</text>
</comment>
<feature type="coiled-coil region" evidence="2">
    <location>
        <begin position="186"/>
        <end position="235"/>
    </location>
</feature>
<dbReference type="Pfam" id="PF10087">
    <property type="entry name" value="DUF2325"/>
    <property type="match status" value="1"/>
</dbReference>
<feature type="coiled-coil region" evidence="2">
    <location>
        <begin position="264"/>
        <end position="302"/>
    </location>
</feature>
<dbReference type="EMBL" id="RRCN01000002">
    <property type="protein sequence ID" value="RRJ54759.1"/>
    <property type="molecule type" value="Genomic_DNA"/>
</dbReference>
<dbReference type="Proteomes" id="UP000267017">
    <property type="component" value="Unassembled WGS sequence"/>
</dbReference>
<dbReference type="OrthoDB" id="2676074at2"/>
<comment type="caution">
    <text evidence="3">The sequence shown here is derived from an EMBL/GenBank/DDBJ whole genome shotgun (WGS) entry which is preliminary data.</text>
</comment>
<gene>
    <name evidence="3" type="ORF">EHV15_34775</name>
</gene>
<evidence type="ECO:0000313" key="3">
    <source>
        <dbReference type="EMBL" id="RRJ54759.1"/>
    </source>
</evidence>
<dbReference type="InterPro" id="IPR016772">
    <property type="entry name" value="UCP020408"/>
</dbReference>
<name>A0A3P3TB56_9BACL</name>
<keyword evidence="2" id="KW-0175">Coiled coil</keyword>
<evidence type="ECO:0000256" key="2">
    <source>
        <dbReference type="SAM" id="Coils"/>
    </source>
</evidence>
<proteinExistence type="inferred from homology"/>
<accession>A0A3P3TB56</accession>
<organism evidence="3 4">
    <name type="scientific">Paenibacillus oralis</name>
    <dbReference type="NCBI Taxonomy" id="2490856"/>
    <lineage>
        <taxon>Bacteria</taxon>
        <taxon>Bacillati</taxon>
        <taxon>Bacillota</taxon>
        <taxon>Bacilli</taxon>
        <taxon>Bacillales</taxon>
        <taxon>Paenibacillaceae</taxon>
        <taxon>Paenibacillus</taxon>
    </lineage>
</organism>
<sequence>MMVGKAVLKILSMLSGEFESKVLADGFKRVLIKQMGRPFPSRQLSNLLREMPVQKKRSFSLFMNIPIRQNTNHPFPDDKFVTLVRVKMKSQSDKAKFIQGMINIVIDIYGDIEQLSASNYLLNEEEKTKEFGPWHYYWGLRLFPIESDAIEKRLTDLEALLPDASSHDEKIHDINVIRINPNQWTKESKENSLVSKERELRQKAEQEAARLKSQVRLLEKNNDRLRQEKEVLFVEKNQRDKKLKDTEELLGLERKKTHSLERVKIELQYEIKKLERSVKHLVENEKKLLKKFEEEMKALREEMSVPDLQMTDMVEKLIVALNIDVDTYFAQLRSGQASRQDQAIFRKKVKDYFDLIESLEAYLSLVAVPALIPLPDETALETVQSETIDSQNEFQQHLKERPTVENQETPERFLGTFYRKDHGGYIACENNEIFNITESMVNSIGLEHEAEVECEPFRRGDGSTQYNIRLLFQGDDAYAPITRYMGYVELREHFSYYCVDINNSNNRFPIYEKDVEIQQPKDGDPCLFNVAIDGEYARLSKIYKQPSVGSASKDLKVKEKSIRTTTSRKNELTKQEAFLQGCKIVIVGGLEKWFETVVKETGAELYHENGDRPERIHPKLRRADALFLLQTATSHDATWSCIEIAKEYNVPHFKIEGSKSNLRKLLWDNRDKIRNEAIRSA</sequence>
<evidence type="ECO:0000313" key="4">
    <source>
        <dbReference type="Proteomes" id="UP000267017"/>
    </source>
</evidence>
<keyword evidence="4" id="KW-1185">Reference proteome</keyword>